<accession>A0A0F9KCQ6</accession>
<dbReference type="AlphaFoldDB" id="A0A0F9KCQ6"/>
<comment type="caution">
    <text evidence="3">The sequence shown here is derived from an EMBL/GenBank/DDBJ whole genome shotgun (WGS) entry which is preliminary data.</text>
</comment>
<dbReference type="InterPro" id="IPR004919">
    <property type="entry name" value="GmrSD_N"/>
</dbReference>
<sequence length="586" mass="66487">MAAIESKDETVSGVFKDFYVVPNYQREFVWGEAEVDQLLRDIRAEQAEGADAEYFIGSIVVCPRADGAYDLIDGQQRTTTLFVTLCAIRDHLLQLGDDNTNSISKLIADTITDINGNDTFRSRLDPQYDDAGDIFKQLVEGDKLTIVGTRSMKNVVTAYRTARRFLDEEFGADAKASKGFYGYLVHRVKLIRIKTDSIARALKIFETINDRGIGLDAMDLLKNLLFMQAKTEQFDLLKNHWKKLTDGLFNAKEKPLRFLRYYILATYGVTKIREDELYDWFVKNEKLVGFSADPLDFVGKLQSALEAYLNFKKGCASDGMQSPAVEAISLLAGASTRQHLIMLLAGRDLPSEVFDALCNDTEALLLTYLITRQTNREFEVLFPEWAIELASLKTLEEYNIFAAKTLRKRRQELGPRFVREFKALDGRALRQFQLRYILGKLTQYVDRSAYGVSAQATRWLSRYCDGANVHIEHILPQSPGDDVRREFGEGADDAELLWSIGNLALAEKAINTSLGRKPFAHKRTVYPKSQFLLTRVIGEKPEIGQTAIDKAVANMKPFATWTRSEVIQRNDWLTLLAKEAWGIRIL</sequence>
<evidence type="ECO:0000313" key="3">
    <source>
        <dbReference type="EMBL" id="KKM19938.1"/>
    </source>
</evidence>
<dbReference type="PANTHER" id="PTHR35149:SF1">
    <property type="entry name" value="DUF5655 DOMAIN-CONTAINING PROTEIN"/>
    <property type="match status" value="1"/>
</dbReference>
<reference evidence="3" key="1">
    <citation type="journal article" date="2015" name="Nature">
        <title>Complex archaea that bridge the gap between prokaryotes and eukaryotes.</title>
        <authorList>
            <person name="Spang A."/>
            <person name="Saw J.H."/>
            <person name="Jorgensen S.L."/>
            <person name="Zaremba-Niedzwiedzka K."/>
            <person name="Martijn J."/>
            <person name="Lind A.E."/>
            <person name="van Eijk R."/>
            <person name="Schleper C."/>
            <person name="Guy L."/>
            <person name="Ettema T.J."/>
        </authorList>
    </citation>
    <scope>NUCLEOTIDE SEQUENCE</scope>
</reference>
<dbReference type="Pfam" id="PF07510">
    <property type="entry name" value="GmrSD_C"/>
    <property type="match status" value="1"/>
</dbReference>
<organism evidence="3">
    <name type="scientific">marine sediment metagenome</name>
    <dbReference type="NCBI Taxonomy" id="412755"/>
    <lineage>
        <taxon>unclassified sequences</taxon>
        <taxon>metagenomes</taxon>
        <taxon>ecological metagenomes</taxon>
    </lineage>
</organism>
<feature type="domain" description="GmrSD restriction endonucleases C-terminal" evidence="2">
    <location>
        <begin position="431"/>
        <end position="553"/>
    </location>
</feature>
<feature type="domain" description="GmrSD restriction endonucleases N-terminal" evidence="1">
    <location>
        <begin position="17"/>
        <end position="226"/>
    </location>
</feature>
<evidence type="ECO:0008006" key="4">
    <source>
        <dbReference type="Google" id="ProtNLM"/>
    </source>
</evidence>
<dbReference type="EMBL" id="LAZR01013874">
    <property type="protein sequence ID" value="KKM19938.1"/>
    <property type="molecule type" value="Genomic_DNA"/>
</dbReference>
<evidence type="ECO:0000259" key="1">
    <source>
        <dbReference type="Pfam" id="PF03235"/>
    </source>
</evidence>
<evidence type="ECO:0000259" key="2">
    <source>
        <dbReference type="Pfam" id="PF07510"/>
    </source>
</evidence>
<dbReference type="InterPro" id="IPR011089">
    <property type="entry name" value="GmrSD_C"/>
</dbReference>
<gene>
    <name evidence="3" type="ORF">LCGC14_1650560</name>
</gene>
<dbReference type="PANTHER" id="PTHR35149">
    <property type="entry name" value="SLL5132 PROTEIN"/>
    <property type="match status" value="1"/>
</dbReference>
<name>A0A0F9KCQ6_9ZZZZ</name>
<protein>
    <recommendedName>
        <fullName evidence="4">DUF262 domain-containing protein</fullName>
    </recommendedName>
</protein>
<dbReference type="Pfam" id="PF03235">
    <property type="entry name" value="GmrSD_N"/>
    <property type="match status" value="1"/>
</dbReference>
<proteinExistence type="predicted"/>